<dbReference type="eggNOG" id="KOG4485">
    <property type="taxonomic scope" value="Eukaryota"/>
</dbReference>
<dbReference type="CTD" id="6750960"/>
<evidence type="ECO:0000313" key="7">
    <source>
        <dbReference type="EMBL" id="EDV27334.1"/>
    </source>
</evidence>
<dbReference type="GO" id="GO:0030514">
    <property type="term" value="P:negative regulation of BMP signaling pathway"/>
    <property type="evidence" value="ECO:0000318"/>
    <property type="project" value="GO_Central"/>
</dbReference>
<dbReference type="Pfam" id="PF05806">
    <property type="entry name" value="Noggin"/>
    <property type="match status" value="1"/>
</dbReference>
<dbReference type="GO" id="GO:0001649">
    <property type="term" value="P:osteoblast differentiation"/>
    <property type="evidence" value="ECO:0000318"/>
    <property type="project" value="GO_Central"/>
</dbReference>
<accession>B3RMU3</accession>
<dbReference type="SUPFAM" id="SSF57501">
    <property type="entry name" value="Cystine-knot cytokines"/>
    <property type="match status" value="1"/>
</dbReference>
<comment type="subcellular location">
    <subcellularLocation>
        <location evidence="1">Secreted</location>
    </subcellularLocation>
</comment>
<dbReference type="InterPro" id="IPR008717">
    <property type="entry name" value="Noggin"/>
</dbReference>
<evidence type="ECO:0000256" key="3">
    <source>
        <dbReference type="ARBA" id="ARBA00022473"/>
    </source>
</evidence>
<gene>
    <name evidence="7" type="ORF">TRIADDRAFT_21255</name>
</gene>
<evidence type="ECO:0000256" key="5">
    <source>
        <dbReference type="ARBA" id="ARBA00022729"/>
    </source>
</evidence>
<keyword evidence="4" id="KW-0964">Secreted</keyword>
<dbReference type="KEGG" id="tad:TRIADDRAFT_21255"/>
<evidence type="ECO:0008006" key="9">
    <source>
        <dbReference type="Google" id="ProtNLM"/>
    </source>
</evidence>
<dbReference type="PANTHER" id="PTHR10494">
    <property type="entry name" value="BONE MORPHOGENETIC PROTEIN INHIBITOR, NOGGIN"/>
    <property type="match status" value="1"/>
</dbReference>
<proteinExistence type="inferred from homology"/>
<dbReference type="InParanoid" id="B3RMU3"/>
<dbReference type="Proteomes" id="UP000009022">
    <property type="component" value="Unassembled WGS sequence"/>
</dbReference>
<dbReference type="HOGENOM" id="CLU_085186_1_0_1"/>
<dbReference type="GO" id="GO:0045596">
    <property type="term" value="P:negative regulation of cell differentiation"/>
    <property type="evidence" value="ECO:0007669"/>
    <property type="project" value="InterPro"/>
</dbReference>
<dbReference type="OrthoDB" id="5950649at2759"/>
<evidence type="ECO:0000256" key="4">
    <source>
        <dbReference type="ARBA" id="ARBA00022525"/>
    </source>
</evidence>
<dbReference type="Gene3D" id="2.10.90.10">
    <property type="entry name" value="Cystine-knot cytokines"/>
    <property type="match status" value="1"/>
</dbReference>
<sequence length="234" mass="27115">MWCQWLYFALLLSSLQLSVGKALSINAIPTLDLRPVPSDDLDDIKAPSFQADSLPLAQTIDHPALRKKLGKYYDPQYMSIGKPRLPHYLANNTNLSQYVVKVTGLDEKTVLPQFKDFKLTGYDGKIYKIGRDSRKKVKRWLSSTTFCRVQYKWIDLSSAIWPRYILQGSCINDRSCSIPPGMTCRGTEYKYKRLLTYTCLIKRSHDKNGKTIVHKRCTWRKFKFPILTRCECKC</sequence>
<keyword evidence="3" id="KW-0217">Developmental protein</keyword>
<protein>
    <recommendedName>
        <fullName evidence="9">Noggin</fullName>
    </recommendedName>
</protein>
<evidence type="ECO:0000256" key="1">
    <source>
        <dbReference type="ARBA" id="ARBA00004613"/>
    </source>
</evidence>
<dbReference type="Gene3D" id="1.10.287.520">
    <property type="entry name" value="Helix hairpin bin"/>
    <property type="match status" value="1"/>
</dbReference>
<dbReference type="AlphaFoldDB" id="B3RMU3"/>
<evidence type="ECO:0000313" key="8">
    <source>
        <dbReference type="Proteomes" id="UP000009022"/>
    </source>
</evidence>
<dbReference type="GeneID" id="6750960"/>
<keyword evidence="8" id="KW-1185">Reference proteome</keyword>
<dbReference type="InterPro" id="IPR029034">
    <property type="entry name" value="Cystine-knot_cytokine"/>
</dbReference>
<feature type="signal peptide" evidence="6">
    <location>
        <begin position="1"/>
        <end position="20"/>
    </location>
</feature>
<dbReference type="EMBL" id="DS985242">
    <property type="protein sequence ID" value="EDV27334.1"/>
    <property type="molecule type" value="Genomic_DNA"/>
</dbReference>
<name>B3RMU3_TRIAD</name>
<evidence type="ECO:0000256" key="6">
    <source>
        <dbReference type="SAM" id="SignalP"/>
    </source>
</evidence>
<dbReference type="PANTHER" id="PTHR10494:SF6">
    <property type="entry name" value="NOGGIN"/>
    <property type="match status" value="1"/>
</dbReference>
<dbReference type="OMA" id="DSEMRQK"/>
<dbReference type="PhylomeDB" id="B3RMU3"/>
<dbReference type="GO" id="GO:0005615">
    <property type="term" value="C:extracellular space"/>
    <property type="evidence" value="ECO:0000318"/>
    <property type="project" value="GO_Central"/>
</dbReference>
<evidence type="ECO:0000256" key="2">
    <source>
        <dbReference type="ARBA" id="ARBA00007480"/>
    </source>
</evidence>
<keyword evidence="5 6" id="KW-0732">Signal</keyword>
<organism evidence="7 8">
    <name type="scientific">Trichoplax adhaerens</name>
    <name type="common">Trichoplax reptans</name>
    <dbReference type="NCBI Taxonomy" id="10228"/>
    <lineage>
        <taxon>Eukaryota</taxon>
        <taxon>Metazoa</taxon>
        <taxon>Placozoa</taxon>
        <taxon>Uniplacotomia</taxon>
        <taxon>Trichoplacea</taxon>
        <taxon>Trichoplacidae</taxon>
        <taxon>Trichoplax</taxon>
    </lineage>
</organism>
<dbReference type="STRING" id="10228.B3RMU3"/>
<feature type="chain" id="PRO_5002796760" description="Noggin" evidence="6">
    <location>
        <begin position="21"/>
        <end position="234"/>
    </location>
</feature>
<comment type="similarity">
    <text evidence="2">Belongs to the noggin family.</text>
</comment>
<dbReference type="RefSeq" id="XP_002109168.1">
    <property type="nucleotide sequence ID" value="XM_002109132.1"/>
</dbReference>
<reference evidence="7 8" key="1">
    <citation type="journal article" date="2008" name="Nature">
        <title>The Trichoplax genome and the nature of placozoans.</title>
        <authorList>
            <person name="Srivastava M."/>
            <person name="Begovic E."/>
            <person name="Chapman J."/>
            <person name="Putnam N.H."/>
            <person name="Hellsten U."/>
            <person name="Kawashima T."/>
            <person name="Kuo A."/>
            <person name="Mitros T."/>
            <person name="Salamov A."/>
            <person name="Carpenter M.L."/>
            <person name="Signorovitch A.Y."/>
            <person name="Moreno M.A."/>
            <person name="Kamm K."/>
            <person name="Grimwood J."/>
            <person name="Schmutz J."/>
            <person name="Shapiro H."/>
            <person name="Grigoriev I.V."/>
            <person name="Buss L.W."/>
            <person name="Schierwater B."/>
            <person name="Dellaporta S.L."/>
            <person name="Rokhsar D.S."/>
        </authorList>
    </citation>
    <scope>NUCLEOTIDE SEQUENCE [LARGE SCALE GENOMIC DNA]</scope>
    <source>
        <strain evidence="7 8">Grell-BS-1999</strain>
    </source>
</reference>